<proteinExistence type="predicted"/>
<accession>A0ABP8TMI7</accession>
<organism evidence="2 3">
    <name type="scientific">Actinoallomurus liliacearum</name>
    <dbReference type="NCBI Taxonomy" id="1080073"/>
    <lineage>
        <taxon>Bacteria</taxon>
        <taxon>Bacillati</taxon>
        <taxon>Actinomycetota</taxon>
        <taxon>Actinomycetes</taxon>
        <taxon>Streptosporangiales</taxon>
        <taxon>Thermomonosporaceae</taxon>
        <taxon>Actinoallomurus</taxon>
    </lineage>
</organism>
<comment type="caution">
    <text evidence="2">The sequence shown here is derived from an EMBL/GenBank/DDBJ whole genome shotgun (WGS) entry which is preliminary data.</text>
</comment>
<sequence>MFRRRRRDEEPEKNLEPTDEETVAAEESEAEEPGSEGKQESAAVSHGGPWDAEADSIPEVERVDFGAFQVPIAEGIEHQLNIEDAEQDAQGNLVGGHFVAVTVVIGESGLQLQAFAAPKKSGLWDELRQEIAEEIKQAQGETQEAEGPFGTELHAMVPVAIPEELKDQVPPEIAEQGFGWQPVRFLGVDGPRWFLRGVVQGAALQDPEQARAVEEIFANIVVNRGDAPMPPRELLELSLPDGAQQAMGQQEQEGGEDGGSPFNPFERGPEITEVR</sequence>
<gene>
    <name evidence="2" type="ORF">GCM10023195_49970</name>
</gene>
<dbReference type="RefSeq" id="WP_345359020.1">
    <property type="nucleotide sequence ID" value="NZ_BAABHJ010000017.1"/>
</dbReference>
<feature type="region of interest" description="Disordered" evidence="1">
    <location>
        <begin position="238"/>
        <end position="275"/>
    </location>
</feature>
<dbReference type="InterPro" id="IPR022183">
    <property type="entry name" value="DUF3710"/>
</dbReference>
<keyword evidence="3" id="KW-1185">Reference proteome</keyword>
<feature type="compositionally biased region" description="Basic and acidic residues" evidence="1">
    <location>
        <begin position="7"/>
        <end position="16"/>
    </location>
</feature>
<dbReference type="EMBL" id="BAABHJ010000017">
    <property type="protein sequence ID" value="GAA4611748.1"/>
    <property type="molecule type" value="Genomic_DNA"/>
</dbReference>
<evidence type="ECO:0000313" key="3">
    <source>
        <dbReference type="Proteomes" id="UP001500212"/>
    </source>
</evidence>
<feature type="region of interest" description="Disordered" evidence="1">
    <location>
        <begin position="1"/>
        <end position="53"/>
    </location>
</feature>
<feature type="compositionally biased region" description="Acidic residues" evidence="1">
    <location>
        <begin position="17"/>
        <end position="34"/>
    </location>
</feature>
<dbReference type="Proteomes" id="UP001500212">
    <property type="component" value="Unassembled WGS sequence"/>
</dbReference>
<protein>
    <submittedName>
        <fullName evidence="2">DUF3710 domain-containing protein</fullName>
    </submittedName>
</protein>
<evidence type="ECO:0000313" key="2">
    <source>
        <dbReference type="EMBL" id="GAA4611748.1"/>
    </source>
</evidence>
<name>A0ABP8TMI7_9ACTN</name>
<evidence type="ECO:0000256" key="1">
    <source>
        <dbReference type="SAM" id="MobiDB-lite"/>
    </source>
</evidence>
<dbReference type="Pfam" id="PF12502">
    <property type="entry name" value="DUF3710"/>
    <property type="match status" value="1"/>
</dbReference>
<feature type="compositionally biased region" description="Low complexity" evidence="1">
    <location>
        <begin position="241"/>
        <end position="252"/>
    </location>
</feature>
<reference evidence="3" key="1">
    <citation type="journal article" date="2019" name="Int. J. Syst. Evol. Microbiol.">
        <title>The Global Catalogue of Microorganisms (GCM) 10K type strain sequencing project: providing services to taxonomists for standard genome sequencing and annotation.</title>
        <authorList>
            <consortium name="The Broad Institute Genomics Platform"/>
            <consortium name="The Broad Institute Genome Sequencing Center for Infectious Disease"/>
            <person name="Wu L."/>
            <person name="Ma J."/>
        </authorList>
    </citation>
    <scope>NUCLEOTIDE SEQUENCE [LARGE SCALE GENOMIC DNA]</scope>
    <source>
        <strain evidence="3">JCM 17938</strain>
    </source>
</reference>